<evidence type="ECO:0008006" key="3">
    <source>
        <dbReference type="Google" id="ProtNLM"/>
    </source>
</evidence>
<evidence type="ECO:0000313" key="1">
    <source>
        <dbReference type="EMBL" id="ODQ61351.1"/>
    </source>
</evidence>
<dbReference type="EMBL" id="KV454209">
    <property type="protein sequence ID" value="ODQ61351.1"/>
    <property type="molecule type" value="Genomic_DNA"/>
</dbReference>
<organism evidence="1 2">
    <name type="scientific">Wickerhamomyces anomalus (strain ATCC 58044 / CBS 1984 / NCYC 433 / NRRL Y-366-8)</name>
    <name type="common">Yeast</name>
    <name type="synonym">Hansenula anomala</name>
    <dbReference type="NCBI Taxonomy" id="683960"/>
    <lineage>
        <taxon>Eukaryota</taxon>
        <taxon>Fungi</taxon>
        <taxon>Dikarya</taxon>
        <taxon>Ascomycota</taxon>
        <taxon>Saccharomycotina</taxon>
        <taxon>Saccharomycetes</taxon>
        <taxon>Phaffomycetales</taxon>
        <taxon>Wickerhamomycetaceae</taxon>
        <taxon>Wickerhamomyces</taxon>
    </lineage>
</organism>
<dbReference type="RefSeq" id="XP_019040558.1">
    <property type="nucleotide sequence ID" value="XM_019183271.1"/>
</dbReference>
<sequence length="640" mass="74257">MNKSKEEFGKVLEKFLKDDRKLYDIDYREYLKEFGYMDDSSKSIISCFKKVISFYPRVWGDSCLSPEEQETFWKFYFLFPFNPLSLARDFEQKSTTFSDGSTNKITSLFLSNHLGYKIEEVVHSDELKEMFDEFFVRLTSKCKESGSTPDLYDETNSLTGSLITGCYAGRVHTSEALAKDIFRSIYARPLSSLMRYCFGNQTMELQEHQIKIEGLPNISSDYAICDNPNDILLIIEIKSYNIQEFVQLMIRPPSNNERHQATKDKVRRILHQCFAYMLASSCEFGFLYDGFNFLELTFDYKKLAGIVENDELSIHSRDSSEEQTIPLKINYFTTGSTNPGELNSVMRLCARLYSILKQKELGNLERTRAFIKYYQNILKMSPEEVAKEIKNRAEIYYGKHQLDNFDELELVGSCRKLQVGFQCNSQVIETTIDQLKCLINPDTLQMVDENHKVVMKIYDPVRRYFSETDEMLENYKILETLQEAKSNELLIYQKIKEYNEKLKDDSSNIINAPMIYKHGNIKLTLVLDGKVDFFSGGYIIMDSLNGKPNTEEHFEQGEKQLGLLHSIGLSHGDIKMSNVFYGNDIFTFIDYGFSHSVKTNASGSKGLYSGDFREFKRQDLYDLEELKNKTLLQLLDQSEN</sequence>
<dbReference type="SUPFAM" id="SSF56112">
    <property type="entry name" value="Protein kinase-like (PK-like)"/>
    <property type="match status" value="1"/>
</dbReference>
<dbReference type="GeneID" id="30200517"/>
<proteinExistence type="predicted"/>
<reference evidence="1 2" key="1">
    <citation type="journal article" date="2016" name="Proc. Natl. Acad. Sci. U.S.A.">
        <title>Comparative genomics of biotechnologically important yeasts.</title>
        <authorList>
            <person name="Riley R."/>
            <person name="Haridas S."/>
            <person name="Wolfe K.H."/>
            <person name="Lopes M.R."/>
            <person name="Hittinger C.T."/>
            <person name="Goeker M."/>
            <person name="Salamov A.A."/>
            <person name="Wisecaver J.H."/>
            <person name="Long T.M."/>
            <person name="Calvey C.H."/>
            <person name="Aerts A.L."/>
            <person name="Barry K.W."/>
            <person name="Choi C."/>
            <person name="Clum A."/>
            <person name="Coughlan A.Y."/>
            <person name="Deshpande S."/>
            <person name="Douglass A.P."/>
            <person name="Hanson S.J."/>
            <person name="Klenk H.-P."/>
            <person name="LaButti K.M."/>
            <person name="Lapidus A."/>
            <person name="Lindquist E.A."/>
            <person name="Lipzen A.M."/>
            <person name="Meier-Kolthoff J.P."/>
            <person name="Ohm R.A."/>
            <person name="Otillar R.P."/>
            <person name="Pangilinan J.L."/>
            <person name="Peng Y."/>
            <person name="Rokas A."/>
            <person name="Rosa C.A."/>
            <person name="Scheuner C."/>
            <person name="Sibirny A.A."/>
            <person name="Slot J.C."/>
            <person name="Stielow J.B."/>
            <person name="Sun H."/>
            <person name="Kurtzman C.P."/>
            <person name="Blackwell M."/>
            <person name="Grigoriev I.V."/>
            <person name="Jeffries T.W."/>
        </authorList>
    </citation>
    <scope>NUCLEOTIDE SEQUENCE [LARGE SCALE GENOMIC DNA]</scope>
    <source>
        <strain evidence="2">ATCC 58044 / CBS 1984 / NCYC 433 / NRRL Y-366-8</strain>
    </source>
</reference>
<dbReference type="PROSITE" id="PS00108">
    <property type="entry name" value="PROTEIN_KINASE_ST"/>
    <property type="match status" value="1"/>
</dbReference>
<dbReference type="InterPro" id="IPR011009">
    <property type="entry name" value="Kinase-like_dom_sf"/>
</dbReference>
<gene>
    <name evidence="1" type="ORF">WICANDRAFT_61907</name>
</gene>
<dbReference type="Proteomes" id="UP000094112">
    <property type="component" value="Unassembled WGS sequence"/>
</dbReference>
<dbReference type="GO" id="GO:0004672">
    <property type="term" value="F:protein kinase activity"/>
    <property type="evidence" value="ECO:0007669"/>
    <property type="project" value="InterPro"/>
</dbReference>
<accession>A0A1E3P7E7</accession>
<protein>
    <recommendedName>
        <fullName evidence="3">Protein kinase domain-containing protein</fullName>
    </recommendedName>
</protein>
<dbReference type="Gene3D" id="1.10.510.10">
    <property type="entry name" value="Transferase(Phosphotransferase) domain 1"/>
    <property type="match status" value="1"/>
</dbReference>
<evidence type="ECO:0000313" key="2">
    <source>
        <dbReference type="Proteomes" id="UP000094112"/>
    </source>
</evidence>
<dbReference type="InterPro" id="IPR008271">
    <property type="entry name" value="Ser/Thr_kinase_AS"/>
</dbReference>
<dbReference type="AlphaFoldDB" id="A0A1E3P7E7"/>
<dbReference type="OrthoDB" id="3982972at2759"/>
<name>A0A1E3P7E7_WICAA</name>
<keyword evidence="2" id="KW-1185">Reference proteome</keyword>